<dbReference type="Pfam" id="PF08263">
    <property type="entry name" value="LRRNT_2"/>
    <property type="match status" value="1"/>
</dbReference>
<dbReference type="SUPFAM" id="SSF56112">
    <property type="entry name" value="Protein kinase-like (PK-like)"/>
    <property type="match status" value="1"/>
</dbReference>
<evidence type="ECO:0000256" key="1">
    <source>
        <dbReference type="ARBA" id="ARBA00004251"/>
    </source>
</evidence>
<evidence type="ECO:0000256" key="15">
    <source>
        <dbReference type="ARBA" id="ARBA00023180"/>
    </source>
</evidence>
<dbReference type="SMART" id="SM00369">
    <property type="entry name" value="LRR_TYP"/>
    <property type="match status" value="7"/>
</dbReference>
<dbReference type="PROSITE" id="PS00108">
    <property type="entry name" value="PROTEIN_KINASE_ST"/>
    <property type="match status" value="1"/>
</dbReference>
<comment type="similarity">
    <text evidence="2">Belongs to the protein kinase superfamily. Ser/Thr protein kinase family.</text>
</comment>
<evidence type="ECO:0000256" key="17">
    <source>
        <dbReference type="SAM" id="Phobius"/>
    </source>
</evidence>
<keyword evidence="4" id="KW-0723">Serine/threonine-protein kinase</keyword>
<dbReference type="Gene3D" id="3.80.10.10">
    <property type="entry name" value="Ribonuclease Inhibitor"/>
    <property type="match status" value="3"/>
</dbReference>
<dbReference type="PANTHER" id="PTHR48056:SF15">
    <property type="entry name" value="RECEPTOR-LIKE PROTEIN KINASE HSL1"/>
    <property type="match status" value="1"/>
</dbReference>
<evidence type="ECO:0000256" key="13">
    <source>
        <dbReference type="ARBA" id="ARBA00022989"/>
    </source>
</evidence>
<dbReference type="EMBL" id="CP093346">
    <property type="protein sequence ID" value="WOG98716.1"/>
    <property type="molecule type" value="Genomic_DNA"/>
</dbReference>
<evidence type="ECO:0000256" key="7">
    <source>
        <dbReference type="ARBA" id="ARBA00022692"/>
    </source>
</evidence>
<dbReference type="InterPro" id="IPR000719">
    <property type="entry name" value="Prot_kinase_dom"/>
</dbReference>
<evidence type="ECO:0000256" key="2">
    <source>
        <dbReference type="ARBA" id="ARBA00008684"/>
    </source>
</evidence>
<proteinExistence type="inferred from homology"/>
<dbReference type="SUPFAM" id="SSF52047">
    <property type="entry name" value="RNI-like"/>
    <property type="match status" value="2"/>
</dbReference>
<evidence type="ECO:0000256" key="6">
    <source>
        <dbReference type="ARBA" id="ARBA00022679"/>
    </source>
</evidence>
<dbReference type="InterPro" id="IPR008271">
    <property type="entry name" value="Ser/Thr_kinase_AS"/>
</dbReference>
<evidence type="ECO:0000256" key="14">
    <source>
        <dbReference type="ARBA" id="ARBA00023136"/>
    </source>
</evidence>
<dbReference type="GO" id="GO:0006952">
    <property type="term" value="P:defense response"/>
    <property type="evidence" value="ECO:0007669"/>
    <property type="project" value="UniProtKB-ARBA"/>
</dbReference>
<dbReference type="InterPro" id="IPR013210">
    <property type="entry name" value="LRR_N_plant-typ"/>
</dbReference>
<dbReference type="Gene3D" id="3.30.200.20">
    <property type="entry name" value="Phosphorylase Kinase, domain 1"/>
    <property type="match status" value="1"/>
</dbReference>
<keyword evidence="5" id="KW-0433">Leucine-rich repeat</keyword>
<keyword evidence="11" id="KW-0418">Kinase</keyword>
<dbReference type="EC" id="2.7.11.1" evidence="3"/>
<dbReference type="FunFam" id="3.80.10.10:FF:000077">
    <property type="entry name" value="LRR receptor-like serine/threonine-protein kinase ERL1"/>
    <property type="match status" value="1"/>
</dbReference>
<dbReference type="InterPro" id="IPR050647">
    <property type="entry name" value="Plant_LRR-RLKs"/>
</dbReference>
<dbReference type="FunFam" id="3.30.200.20:FF:000513">
    <property type="entry name" value="Receptor-like protein kinase HSL1"/>
    <property type="match status" value="1"/>
</dbReference>
<sequence>MKHNHSPLHSLLLVFTSLLVVTSNLPLQAECLNQEGLYLLRAKQDLSDPSSLSDWNPRHDFPCNWTGVTCNDNSVVTEVSLDSLSLDGPFPAILCRLSSLSSLSLSDNFINSTLSDAIISRCVHLTYLDLSENLLEGPLPPALASLPKLVYLSLSGNSFSGEIPASFGSFPAIETLILSANLLTGTIPKELGDLRTVKMLQLAYNPFSPSRLAPELGNISSLESIWVSGNNLFGDIPDSFNRLSQLTDLDVSSNKLTGPIPSWIFQLTNLIQIELFNNSFTGELIPGWSNLTALRRFDGSMNKFTGTIPDELTQLPLESLSLYQNQLEGLLPESIAMSPNLYELRIFDNRLTGSLPSQLGKNSPLKTIDVTGNFFSGRIPESICEKGVLDELILLDNMFSGSIPESIGQCRSLSRVRFGNNRFSGEVPVSLWGLPHVYLLDLHQNSFSGNISHIISGASNLSTLMIAKNRFSGGIPSEIGSVGNLIEFSANDNRFSGSVPEGLFSLRKLWRLDLNNNEISGEISVRIRGLKELNELNLANNRLSGKIPDEIGELPVLNYLDLSGNSLSGKIPDGLQNLKLNKLNLSNNQLTGDIPSMYAKEVYKDSFMGNPGLCGDDDLLGLCPKHRRHKNPGNSWVLVFIFVIAGVVLVVGFVWFLLKYRKFKKIKHKTLVVKWRSFHKLSFSELDIVDCLKEDNVIGIGASGKVYKAMLGNGEVVAVKKLWERSVRDDSYSSVDSMKDEFESEVETLGRIRHKNIVRLWCCCNAGKNKLLVYEYMPNGSLGDVLHSTKGGMLDWPTRLKIALDAAEGLSYLHHDCDPPIVHRDVKSNNILLDEDFGARIADFGVAKFIKVINKGAESMSVIAGSCGYIAPEYAYTLRVNEKSDTYSFGVVILELVTGKPAIDQQLGEKDLATWVCSTVDQKGVDHVIDPNLDCHYKEQICKVLDIGIACISPLPINRPSMRRVVKMLQEAATDPKPKATKEDAQLSLYYYEDVSDQTSLV</sequence>
<dbReference type="PROSITE" id="PS00107">
    <property type="entry name" value="PROTEIN_KINASE_ATP"/>
    <property type="match status" value="1"/>
</dbReference>
<evidence type="ECO:0000256" key="5">
    <source>
        <dbReference type="ARBA" id="ARBA00022614"/>
    </source>
</evidence>
<dbReference type="Pfam" id="PF00069">
    <property type="entry name" value="Pkinase"/>
    <property type="match status" value="1"/>
</dbReference>
<evidence type="ECO:0000256" key="12">
    <source>
        <dbReference type="ARBA" id="ARBA00022840"/>
    </source>
</evidence>
<dbReference type="FunFam" id="3.80.10.10:FF:000215">
    <property type="entry name" value="Receptor-like protein kinase HSL1"/>
    <property type="match status" value="1"/>
</dbReference>
<evidence type="ECO:0000256" key="10">
    <source>
        <dbReference type="ARBA" id="ARBA00022741"/>
    </source>
</evidence>
<dbReference type="GO" id="GO:0033612">
    <property type="term" value="F:receptor serine/threonine kinase binding"/>
    <property type="evidence" value="ECO:0007669"/>
    <property type="project" value="TreeGrafter"/>
</dbReference>
<dbReference type="Proteomes" id="UP000077755">
    <property type="component" value="Chromosome 4"/>
</dbReference>
<evidence type="ECO:0000256" key="9">
    <source>
        <dbReference type="ARBA" id="ARBA00022737"/>
    </source>
</evidence>
<dbReference type="AlphaFoldDB" id="A0AAF1AZW5"/>
<keyword evidence="15" id="KW-0325">Glycoprotein</keyword>
<reference evidence="20" key="1">
    <citation type="journal article" date="2016" name="Nat. Genet.">
        <title>A high-quality carrot genome assembly provides new insights into carotenoid accumulation and asterid genome evolution.</title>
        <authorList>
            <person name="Iorizzo M."/>
            <person name="Ellison S."/>
            <person name="Senalik D."/>
            <person name="Zeng P."/>
            <person name="Satapoomin P."/>
            <person name="Huang J."/>
            <person name="Bowman M."/>
            <person name="Iovene M."/>
            <person name="Sanseverino W."/>
            <person name="Cavagnaro P."/>
            <person name="Yildiz M."/>
            <person name="Macko-Podgorni A."/>
            <person name="Moranska E."/>
            <person name="Grzebelus E."/>
            <person name="Grzebelus D."/>
            <person name="Ashrafi H."/>
            <person name="Zheng Z."/>
            <person name="Cheng S."/>
            <person name="Spooner D."/>
            <person name="Van Deynze A."/>
            <person name="Simon P."/>
        </authorList>
    </citation>
    <scope>NUCLEOTIDE SEQUENCE</scope>
    <source>
        <tissue evidence="20">Leaf</tissue>
    </source>
</reference>
<keyword evidence="12 16" id="KW-0067">ATP-binding</keyword>
<organism evidence="20 21">
    <name type="scientific">Daucus carota subsp. sativus</name>
    <name type="common">Carrot</name>
    <dbReference type="NCBI Taxonomy" id="79200"/>
    <lineage>
        <taxon>Eukaryota</taxon>
        <taxon>Viridiplantae</taxon>
        <taxon>Streptophyta</taxon>
        <taxon>Embryophyta</taxon>
        <taxon>Tracheophyta</taxon>
        <taxon>Spermatophyta</taxon>
        <taxon>Magnoliopsida</taxon>
        <taxon>eudicotyledons</taxon>
        <taxon>Gunneridae</taxon>
        <taxon>Pentapetalae</taxon>
        <taxon>asterids</taxon>
        <taxon>campanulids</taxon>
        <taxon>Apiales</taxon>
        <taxon>Apiaceae</taxon>
        <taxon>Apioideae</taxon>
        <taxon>Scandiceae</taxon>
        <taxon>Daucinae</taxon>
        <taxon>Daucus</taxon>
        <taxon>Daucus sect. Daucus</taxon>
    </lineage>
</organism>
<evidence type="ECO:0000256" key="4">
    <source>
        <dbReference type="ARBA" id="ARBA00022527"/>
    </source>
</evidence>
<dbReference type="InterPro" id="IPR011009">
    <property type="entry name" value="Kinase-like_dom_sf"/>
</dbReference>
<dbReference type="GO" id="GO:0051707">
    <property type="term" value="P:response to other organism"/>
    <property type="evidence" value="ECO:0007669"/>
    <property type="project" value="UniProtKB-ARBA"/>
</dbReference>
<dbReference type="FunFam" id="1.10.510.10:FF:000201">
    <property type="entry name" value="Leucine-rich repeat receptor-like serine/threonine-protein kinase"/>
    <property type="match status" value="1"/>
</dbReference>
<dbReference type="InterPro" id="IPR003591">
    <property type="entry name" value="Leu-rich_rpt_typical-subtyp"/>
</dbReference>
<dbReference type="SMART" id="SM00220">
    <property type="entry name" value="S_TKc"/>
    <property type="match status" value="1"/>
</dbReference>
<keyword evidence="10 16" id="KW-0547">Nucleotide-binding</keyword>
<accession>A0AAF1AZW5</accession>
<evidence type="ECO:0000256" key="16">
    <source>
        <dbReference type="PROSITE-ProRule" id="PRU10141"/>
    </source>
</evidence>
<dbReference type="FunFam" id="3.80.10.10:FF:000041">
    <property type="entry name" value="LRR receptor-like serine/threonine-protein kinase ERECTA"/>
    <property type="match status" value="1"/>
</dbReference>
<dbReference type="InterPro" id="IPR001611">
    <property type="entry name" value="Leu-rich_rpt"/>
</dbReference>
<feature type="binding site" evidence="16">
    <location>
        <position position="721"/>
    </location>
    <ligand>
        <name>ATP</name>
        <dbReference type="ChEBI" id="CHEBI:30616"/>
    </ligand>
</feature>
<evidence type="ECO:0000256" key="8">
    <source>
        <dbReference type="ARBA" id="ARBA00022729"/>
    </source>
</evidence>
<dbReference type="Gene3D" id="1.10.510.10">
    <property type="entry name" value="Transferase(Phosphotransferase) domain 1"/>
    <property type="match status" value="1"/>
</dbReference>
<evidence type="ECO:0000259" key="19">
    <source>
        <dbReference type="SMART" id="SM00220"/>
    </source>
</evidence>
<feature type="domain" description="Protein kinase" evidence="19">
    <location>
        <begin position="692"/>
        <end position="973"/>
    </location>
</feature>
<dbReference type="GO" id="GO:0004674">
    <property type="term" value="F:protein serine/threonine kinase activity"/>
    <property type="evidence" value="ECO:0007669"/>
    <property type="project" value="UniProtKB-KW"/>
</dbReference>
<dbReference type="InterPro" id="IPR017441">
    <property type="entry name" value="Protein_kinase_ATP_BS"/>
</dbReference>
<dbReference type="Pfam" id="PF13855">
    <property type="entry name" value="LRR_8"/>
    <property type="match status" value="3"/>
</dbReference>
<protein>
    <recommendedName>
        <fullName evidence="3">non-specific serine/threonine protein kinase</fullName>
        <ecNumber evidence="3">2.7.11.1</ecNumber>
    </recommendedName>
</protein>
<gene>
    <name evidence="20" type="ORF">DCAR_0418061</name>
</gene>
<keyword evidence="9" id="KW-0677">Repeat</keyword>
<dbReference type="GO" id="GO:0005886">
    <property type="term" value="C:plasma membrane"/>
    <property type="evidence" value="ECO:0007669"/>
    <property type="project" value="UniProtKB-SubCell"/>
</dbReference>
<feature type="signal peptide" evidence="18">
    <location>
        <begin position="1"/>
        <end position="23"/>
    </location>
</feature>
<reference evidence="20" key="2">
    <citation type="submission" date="2022-03" db="EMBL/GenBank/DDBJ databases">
        <title>Draft title - Genomic analysis of global carrot germplasm unveils the trajectory of domestication and the origin of high carotenoid orange carrot.</title>
        <authorList>
            <person name="Iorizzo M."/>
            <person name="Ellison S."/>
            <person name="Senalik D."/>
            <person name="Macko-Podgorni A."/>
            <person name="Grzebelus D."/>
            <person name="Bostan H."/>
            <person name="Rolling W."/>
            <person name="Curaba J."/>
            <person name="Simon P."/>
        </authorList>
    </citation>
    <scope>NUCLEOTIDE SEQUENCE</scope>
    <source>
        <tissue evidence="20">Leaf</tissue>
    </source>
</reference>
<keyword evidence="21" id="KW-1185">Reference proteome</keyword>
<evidence type="ECO:0000313" key="21">
    <source>
        <dbReference type="Proteomes" id="UP000077755"/>
    </source>
</evidence>
<evidence type="ECO:0000313" key="20">
    <source>
        <dbReference type="EMBL" id="WOG98716.1"/>
    </source>
</evidence>
<dbReference type="InterPro" id="IPR032675">
    <property type="entry name" value="LRR_dom_sf"/>
</dbReference>
<evidence type="ECO:0000256" key="18">
    <source>
        <dbReference type="SAM" id="SignalP"/>
    </source>
</evidence>
<keyword evidence="13 17" id="KW-1133">Transmembrane helix</keyword>
<keyword evidence="7 17" id="KW-0812">Transmembrane</keyword>
<dbReference type="PANTHER" id="PTHR48056">
    <property type="entry name" value="LRR RECEPTOR-LIKE SERINE/THREONINE-PROTEIN KINASE-RELATED"/>
    <property type="match status" value="1"/>
</dbReference>
<evidence type="ECO:0000256" key="3">
    <source>
        <dbReference type="ARBA" id="ARBA00012513"/>
    </source>
</evidence>
<comment type="subcellular location">
    <subcellularLocation>
        <location evidence="1">Cell membrane</location>
        <topology evidence="1">Single-pass type I membrane protein</topology>
    </subcellularLocation>
</comment>
<dbReference type="GO" id="GO:0005524">
    <property type="term" value="F:ATP binding"/>
    <property type="evidence" value="ECO:0007669"/>
    <property type="project" value="UniProtKB-UniRule"/>
</dbReference>
<evidence type="ECO:0000256" key="11">
    <source>
        <dbReference type="ARBA" id="ARBA00022777"/>
    </source>
</evidence>
<keyword evidence="6" id="KW-0808">Transferase</keyword>
<feature type="chain" id="PRO_5042295661" description="non-specific serine/threonine protein kinase" evidence="18">
    <location>
        <begin position="24"/>
        <end position="1002"/>
    </location>
</feature>
<keyword evidence="8 18" id="KW-0732">Signal</keyword>
<feature type="transmembrane region" description="Helical" evidence="17">
    <location>
        <begin position="636"/>
        <end position="658"/>
    </location>
</feature>
<name>A0AAF1AZW5_DAUCS</name>
<keyword evidence="14 17" id="KW-0472">Membrane</keyword>